<keyword evidence="3" id="KW-1185">Reference proteome</keyword>
<organism evidence="2 3">
    <name type="scientific">Ideonella paludis</name>
    <dbReference type="NCBI Taxonomy" id="1233411"/>
    <lineage>
        <taxon>Bacteria</taxon>
        <taxon>Pseudomonadati</taxon>
        <taxon>Pseudomonadota</taxon>
        <taxon>Betaproteobacteria</taxon>
        <taxon>Burkholderiales</taxon>
        <taxon>Sphaerotilaceae</taxon>
        <taxon>Ideonella</taxon>
    </lineage>
</organism>
<protein>
    <recommendedName>
        <fullName evidence="4">Spore coat protein U domain-containing protein</fullName>
    </recommendedName>
</protein>
<evidence type="ECO:0008006" key="4">
    <source>
        <dbReference type="Google" id="ProtNLM"/>
    </source>
</evidence>
<evidence type="ECO:0000256" key="1">
    <source>
        <dbReference type="SAM" id="SignalP"/>
    </source>
</evidence>
<evidence type="ECO:0000313" key="2">
    <source>
        <dbReference type="EMBL" id="MBQ0935224.1"/>
    </source>
</evidence>
<reference evidence="2 3" key="1">
    <citation type="submission" date="2021-04" db="EMBL/GenBank/DDBJ databases">
        <title>The genome sequence of type strain Ideonella paludis KCTC 32238.</title>
        <authorList>
            <person name="Liu Y."/>
        </authorList>
    </citation>
    <scope>NUCLEOTIDE SEQUENCE [LARGE SCALE GENOMIC DNA]</scope>
    <source>
        <strain evidence="2 3">KCTC 32238</strain>
    </source>
</reference>
<feature type="chain" id="PRO_5046425519" description="Spore coat protein U domain-containing protein" evidence="1">
    <location>
        <begin position="30"/>
        <end position="163"/>
    </location>
</feature>
<dbReference type="RefSeq" id="WP_210808005.1">
    <property type="nucleotide sequence ID" value="NZ_JAGQDG010000003.1"/>
</dbReference>
<proteinExistence type="predicted"/>
<gene>
    <name evidence="2" type="ORF">KAK11_07795</name>
</gene>
<comment type="caution">
    <text evidence="2">The sequence shown here is derived from an EMBL/GenBank/DDBJ whole genome shotgun (WGS) entry which is preliminary data.</text>
</comment>
<name>A0ABS5DVU7_9BURK</name>
<evidence type="ECO:0000313" key="3">
    <source>
        <dbReference type="Proteomes" id="UP000672097"/>
    </source>
</evidence>
<accession>A0ABS5DVU7</accession>
<feature type="signal peptide" evidence="1">
    <location>
        <begin position="1"/>
        <end position="29"/>
    </location>
</feature>
<dbReference type="Proteomes" id="UP000672097">
    <property type="component" value="Unassembled WGS sequence"/>
</dbReference>
<keyword evidence="1" id="KW-0732">Signal</keyword>
<sequence>MNATNTTTRLTLLAAALCAGLAASAPASAQTAGTIKNSGSVGAVFTISTAQTYYYATRAFKAKQDALCQVTSSVQVLDTTPPLAGSTTAFMRVAANRSGVDSDDGILRHFLTSHGISGYQPTVTRTALMPITAGQTVQFGVSLGGATAWEGASMTVQTTYLCY</sequence>
<dbReference type="EMBL" id="JAGQDG010000003">
    <property type="protein sequence ID" value="MBQ0935224.1"/>
    <property type="molecule type" value="Genomic_DNA"/>
</dbReference>